<sequence>MSTETYINHPNFGLLYRICLIADNQELFTTLYAQRLYFLVSNHPDGLQFQPITRNEARINVENRLRMLRRNRQMSEYQELMKVHQRNF</sequence>
<dbReference type="Gene3D" id="6.10.250.870">
    <property type="match status" value="1"/>
</dbReference>
<dbReference type="Gene3D" id="2.30.30.660">
    <property type="entry name" value="Protein of unknown function (DUF3539)"/>
    <property type="match status" value="1"/>
</dbReference>
<dbReference type="EMBL" id="CP159837">
    <property type="protein sequence ID" value="XCM39160.1"/>
    <property type="molecule type" value="Genomic_DNA"/>
</dbReference>
<accession>A0AAU8JKZ8</accession>
<dbReference type="Pfam" id="PF12058">
    <property type="entry name" value="PipX"/>
    <property type="match status" value="1"/>
</dbReference>
<dbReference type="InterPro" id="IPR021926">
    <property type="entry name" value="PipX"/>
</dbReference>
<dbReference type="NCBIfam" id="NF045912">
    <property type="entry name" value="TransCoactPipX"/>
    <property type="match status" value="1"/>
</dbReference>
<evidence type="ECO:0000313" key="1">
    <source>
        <dbReference type="EMBL" id="XCM39160.1"/>
    </source>
</evidence>
<protein>
    <submittedName>
        <fullName evidence="1">PipX family protein</fullName>
    </submittedName>
</protein>
<proteinExistence type="predicted"/>
<organism evidence="1">
    <name type="scientific">Planktothricoides raciborskii GIHE-MW2</name>
    <dbReference type="NCBI Taxonomy" id="2792601"/>
    <lineage>
        <taxon>Bacteria</taxon>
        <taxon>Bacillati</taxon>
        <taxon>Cyanobacteriota</taxon>
        <taxon>Cyanophyceae</taxon>
        <taxon>Oscillatoriophycideae</taxon>
        <taxon>Oscillatoriales</taxon>
        <taxon>Oscillatoriaceae</taxon>
        <taxon>Planktothricoides</taxon>
    </lineage>
</organism>
<gene>
    <name evidence="1" type="ORF">ABWT76_002060</name>
</gene>
<dbReference type="AlphaFoldDB" id="A0AAU8JKZ8"/>
<name>A0AAU8JKZ8_9CYAN</name>
<dbReference type="RefSeq" id="WP_054466255.1">
    <property type="nucleotide sequence ID" value="NZ_CP159837.1"/>
</dbReference>
<reference evidence="1" key="1">
    <citation type="submission" date="2024-07" db="EMBL/GenBank/DDBJ databases">
        <authorList>
            <person name="Kim Y.J."/>
            <person name="Jeong J.Y."/>
        </authorList>
    </citation>
    <scope>NUCLEOTIDE SEQUENCE</scope>
    <source>
        <strain evidence="1">GIHE-MW2</strain>
    </source>
</reference>